<name>W8TJW9_PEPAC</name>
<reference evidence="2 3" key="1">
    <citation type="journal article" date="2014" name="Genome Announc.">
        <title>Complete Genome Sequence of Amino Acid-Utilizing Eubacterium acidaminophilum al-2 (DSM 3953).</title>
        <authorList>
            <person name="Poehlein A."/>
            <person name="Andreesen J.R."/>
            <person name="Daniel R."/>
        </authorList>
    </citation>
    <scope>NUCLEOTIDE SEQUENCE [LARGE SCALE GENOMIC DNA]</scope>
    <source>
        <strain evidence="2 3">DSM 3953</strain>
        <plasmid evidence="3">Plasmid EAL2_808p</plasmid>
    </source>
</reference>
<dbReference type="HOGENOM" id="CLU_653332_0_0_9"/>
<feature type="signal peptide" evidence="1">
    <location>
        <begin position="1"/>
        <end position="33"/>
    </location>
</feature>
<dbReference type="KEGG" id="eac:EAL2_808p05550"/>
<accession>W8TJW9</accession>
<evidence type="ECO:0000313" key="2">
    <source>
        <dbReference type="EMBL" id="AHM58058.1"/>
    </source>
</evidence>
<dbReference type="RefSeq" id="WP_025436905.1">
    <property type="nucleotide sequence ID" value="NZ_CP007453.1"/>
</dbReference>
<dbReference type="EMBL" id="CP007453">
    <property type="protein sequence ID" value="AHM58058.1"/>
    <property type="molecule type" value="Genomic_DNA"/>
</dbReference>
<proteinExistence type="predicted"/>
<geneLocation type="plasmid" evidence="2 3">
    <name>EAL2_808p</name>
</geneLocation>
<dbReference type="AlphaFoldDB" id="W8TJW9"/>
<evidence type="ECO:0008006" key="4">
    <source>
        <dbReference type="Google" id="ProtNLM"/>
    </source>
</evidence>
<dbReference type="OrthoDB" id="1806788at2"/>
<evidence type="ECO:0000256" key="1">
    <source>
        <dbReference type="SAM" id="SignalP"/>
    </source>
</evidence>
<feature type="chain" id="PRO_5004915908" description="F5/8 type C domain-containing protein" evidence="1">
    <location>
        <begin position="34"/>
        <end position="426"/>
    </location>
</feature>
<dbReference type="eggNOG" id="ENOG503281Z">
    <property type="taxonomic scope" value="Bacteria"/>
</dbReference>
<dbReference type="Proteomes" id="UP000019591">
    <property type="component" value="Plasmid EAL2_808p"/>
</dbReference>
<gene>
    <name evidence="2" type="ORF">EAL2_808p05550</name>
</gene>
<keyword evidence="1" id="KW-0732">Signal</keyword>
<protein>
    <recommendedName>
        <fullName evidence="4">F5/8 type C domain-containing protein</fullName>
    </recommendedName>
</protein>
<keyword evidence="2" id="KW-0614">Plasmid</keyword>
<keyword evidence="3" id="KW-1185">Reference proteome</keyword>
<organism evidence="2 3">
    <name type="scientific">Peptoclostridium acidaminophilum DSM 3953</name>
    <dbReference type="NCBI Taxonomy" id="1286171"/>
    <lineage>
        <taxon>Bacteria</taxon>
        <taxon>Bacillati</taxon>
        <taxon>Bacillota</taxon>
        <taxon>Clostridia</taxon>
        <taxon>Peptostreptococcales</taxon>
        <taxon>Peptoclostridiaceae</taxon>
        <taxon>Peptoclostridium</taxon>
    </lineage>
</organism>
<dbReference type="PATRIC" id="fig|1286171.3.peg.2739"/>
<evidence type="ECO:0000313" key="3">
    <source>
        <dbReference type="Proteomes" id="UP000019591"/>
    </source>
</evidence>
<sequence length="426" mass="48000">MKSIMAKKNKGRSYLAKVAAAIMVFLAATPAWGAESDYKNRADINLSKVESDYNILELPDEVIAQSQPGLADLRIYSGGSEIPYGLLRNPLETRSGKYEPAEMLNLGKDSQGNLVFEVKVPQDRWITQIKLASTDRDFIRAVKIEGSMDRNEWRLLTSDSTIFDLSGEGKSRNLEVNLPPTNFSYLRVSLLQGGKGEFKPESLELLMDEADIVFPLKERDYELLEENGGAGIQEFIVDLRLPRLQVSELELVTAAENFSRAAEIYESSDGEKWEHAADAEIFVYSLDRLTARQLIIKCSTSQRYLKLLIHNNDNPELSVSDVKIRGLNPLLVFPAESPSGYVLYWNSSQVKAPVYDIEKFKMNLDYRGTPRASLGELEENKDFVFRDTRPWTERNDWLLKVSVIGAAAVLMLVIARSIQKISKDSS</sequence>